<accession>A0A9P1C6W9</accession>
<dbReference type="Proteomes" id="UP001152797">
    <property type="component" value="Unassembled WGS sequence"/>
</dbReference>
<gene>
    <name evidence="2" type="ORF">C1SCF055_LOCUS13955</name>
</gene>
<reference evidence="3" key="2">
    <citation type="submission" date="2024-04" db="EMBL/GenBank/DDBJ databases">
        <authorList>
            <person name="Chen Y."/>
            <person name="Shah S."/>
            <person name="Dougan E. K."/>
            <person name="Thang M."/>
            <person name="Chan C."/>
        </authorList>
    </citation>
    <scope>NUCLEOTIDE SEQUENCE [LARGE SCALE GENOMIC DNA]</scope>
</reference>
<organism evidence="2">
    <name type="scientific">Cladocopium goreaui</name>
    <dbReference type="NCBI Taxonomy" id="2562237"/>
    <lineage>
        <taxon>Eukaryota</taxon>
        <taxon>Sar</taxon>
        <taxon>Alveolata</taxon>
        <taxon>Dinophyceae</taxon>
        <taxon>Suessiales</taxon>
        <taxon>Symbiodiniaceae</taxon>
        <taxon>Cladocopium</taxon>
    </lineage>
</organism>
<evidence type="ECO:0000313" key="3">
    <source>
        <dbReference type="EMBL" id="CAL1139987.1"/>
    </source>
</evidence>
<keyword evidence="4" id="KW-1185">Reference proteome</keyword>
<reference evidence="2" key="1">
    <citation type="submission" date="2022-10" db="EMBL/GenBank/DDBJ databases">
        <authorList>
            <person name="Chen Y."/>
            <person name="Dougan E. K."/>
            <person name="Chan C."/>
            <person name="Rhodes N."/>
            <person name="Thang M."/>
        </authorList>
    </citation>
    <scope>NUCLEOTIDE SEQUENCE</scope>
</reference>
<evidence type="ECO:0000313" key="4">
    <source>
        <dbReference type="Proteomes" id="UP001152797"/>
    </source>
</evidence>
<proteinExistence type="predicted"/>
<feature type="region of interest" description="Disordered" evidence="1">
    <location>
        <begin position="428"/>
        <end position="448"/>
    </location>
</feature>
<dbReference type="EMBL" id="CAMXCT020001097">
    <property type="protein sequence ID" value="CAL1139987.1"/>
    <property type="molecule type" value="Genomic_DNA"/>
</dbReference>
<dbReference type="EMBL" id="CAMXCT010001097">
    <property type="protein sequence ID" value="CAI3986612.1"/>
    <property type="molecule type" value="Genomic_DNA"/>
</dbReference>
<evidence type="ECO:0000256" key="1">
    <source>
        <dbReference type="SAM" id="MobiDB-lite"/>
    </source>
</evidence>
<name>A0A9P1C6W9_9DINO</name>
<evidence type="ECO:0000313" key="2">
    <source>
        <dbReference type="EMBL" id="CAI3986612.1"/>
    </source>
</evidence>
<sequence length="633" mass="70108">MEIAFDEQSWPFDHHDFTNGVGLDFNSTEDAEGLERQRSGALVDFGIFWQTQLQRVCGGFLACLEHYRTLVPQKFHDASLPEINKAFEMRHGDADILQLLESTVPPADVTRVAIFAQPLVRYNKEAALDYKHINDRYHKGKLAIDEFMAEKHQFMRVQSLTLAHAAIVQIQGKMGPNALTILVGDFTLWPSRPLAVDESVTLAQSVGTGNPNTLSLAGICGGHSNVSFMRSKALLGTISNVERSRVADLQNPDPDRQLAPHWRVQQRGINATKEVLLQLVEGMNEGDNHKLLVVDLHPSRFTEWSQASWELQRDYLLGEDGASKWDVHFMSIYHDSDAQMLDTASTLIAGRALNQWWDKADGSGPASRATEPFLVELPTLECLAVNATELKIPDMVRQKFAGSHQDPLAKLDEAISQETSVQNAIKMTQAPPASSGAGSGQTRTMASPQWDNEAPINWRKSLPLTPVSTADFDANNTPEGAAVIAREPNLKLVLTSLGSLWIVNRNTHSINLGPGELFGFNTGSYLETIMTLADAVCEVTRKRGITEIRMTDHAMRPKMKVAADGSQMPMTFRYAVAADHKVNAFKAKEIPPTDSKLDLRPAVFGALWSNKFNQLPRTDYCSVVWEAQGLNKC</sequence>
<dbReference type="EMBL" id="CAMXCT030001097">
    <property type="protein sequence ID" value="CAL4773924.1"/>
    <property type="molecule type" value="Genomic_DNA"/>
</dbReference>
<protein>
    <submittedName>
        <fullName evidence="2">Uncharacterized protein</fullName>
    </submittedName>
</protein>
<dbReference type="AlphaFoldDB" id="A0A9P1C6W9"/>
<comment type="caution">
    <text evidence="2">The sequence shown here is derived from an EMBL/GenBank/DDBJ whole genome shotgun (WGS) entry which is preliminary data.</text>
</comment>